<feature type="compositionally biased region" description="Basic residues" evidence="7">
    <location>
        <begin position="405"/>
        <end position="415"/>
    </location>
</feature>
<feature type="compositionally biased region" description="Polar residues" evidence="7">
    <location>
        <begin position="319"/>
        <end position="335"/>
    </location>
</feature>
<dbReference type="EMBL" id="CAJMWS010001104">
    <property type="protein sequence ID" value="CAE6473310.1"/>
    <property type="molecule type" value="Genomic_DNA"/>
</dbReference>
<keyword evidence="2" id="KW-0479">Metal-binding</keyword>
<dbReference type="InterPro" id="IPR007219">
    <property type="entry name" value="XnlR_reg_dom"/>
</dbReference>
<feature type="region of interest" description="Disordered" evidence="7">
    <location>
        <begin position="250"/>
        <end position="417"/>
    </location>
</feature>
<protein>
    <recommendedName>
        <fullName evidence="8">Zn(2)-C6 fungal-type domain-containing protein</fullName>
    </recommendedName>
</protein>
<feature type="compositionally biased region" description="Polar residues" evidence="7">
    <location>
        <begin position="1"/>
        <end position="10"/>
    </location>
</feature>
<reference evidence="9" key="1">
    <citation type="submission" date="2021-01" db="EMBL/GenBank/DDBJ databases">
        <authorList>
            <person name="Kaushik A."/>
        </authorList>
    </citation>
    <scope>NUCLEOTIDE SEQUENCE</scope>
    <source>
        <strain evidence="9">AG1-1C</strain>
    </source>
</reference>
<feature type="region of interest" description="Disordered" evidence="7">
    <location>
        <begin position="488"/>
        <end position="591"/>
    </location>
</feature>
<dbReference type="InterPro" id="IPR001138">
    <property type="entry name" value="Zn2Cys6_DnaBD"/>
</dbReference>
<dbReference type="InterPro" id="IPR036864">
    <property type="entry name" value="Zn2-C6_fun-type_DNA-bd_sf"/>
</dbReference>
<dbReference type="CDD" id="cd00067">
    <property type="entry name" value="GAL4"/>
    <property type="match status" value="1"/>
</dbReference>
<feature type="region of interest" description="Disordered" evidence="7">
    <location>
        <begin position="1076"/>
        <end position="1208"/>
    </location>
</feature>
<keyword evidence="4" id="KW-0238">DNA-binding</keyword>
<keyword evidence="5" id="KW-0804">Transcription</keyword>
<keyword evidence="6" id="KW-0539">Nucleus</keyword>
<gene>
    <name evidence="9" type="ORF">RDB_LOCUS179778</name>
</gene>
<feature type="compositionally biased region" description="Polar residues" evidence="7">
    <location>
        <begin position="1116"/>
        <end position="1127"/>
    </location>
</feature>
<evidence type="ECO:0000256" key="7">
    <source>
        <dbReference type="SAM" id="MobiDB-lite"/>
    </source>
</evidence>
<dbReference type="SMART" id="SM00066">
    <property type="entry name" value="GAL4"/>
    <property type="match status" value="1"/>
</dbReference>
<proteinExistence type="predicted"/>
<feature type="compositionally biased region" description="Polar residues" evidence="7">
    <location>
        <begin position="160"/>
        <end position="180"/>
    </location>
</feature>
<dbReference type="GO" id="GO:0000976">
    <property type="term" value="F:transcription cis-regulatory region binding"/>
    <property type="evidence" value="ECO:0007669"/>
    <property type="project" value="TreeGrafter"/>
</dbReference>
<dbReference type="GO" id="GO:0006351">
    <property type="term" value="P:DNA-templated transcription"/>
    <property type="evidence" value="ECO:0007669"/>
    <property type="project" value="InterPro"/>
</dbReference>
<feature type="compositionally biased region" description="Gly residues" evidence="7">
    <location>
        <begin position="1082"/>
        <end position="1091"/>
    </location>
</feature>
<evidence type="ECO:0000256" key="2">
    <source>
        <dbReference type="ARBA" id="ARBA00022723"/>
    </source>
</evidence>
<dbReference type="PANTHER" id="PTHR31845">
    <property type="entry name" value="FINGER DOMAIN PROTEIN, PUTATIVE-RELATED"/>
    <property type="match status" value="1"/>
</dbReference>
<feature type="domain" description="Zn(2)-C6 fungal-type" evidence="8">
    <location>
        <begin position="419"/>
        <end position="450"/>
    </location>
</feature>
<dbReference type="Gene3D" id="4.10.240.10">
    <property type="entry name" value="Zn(2)-C6 fungal-type DNA-binding domain"/>
    <property type="match status" value="1"/>
</dbReference>
<feature type="compositionally biased region" description="Polar residues" evidence="7">
    <location>
        <begin position="55"/>
        <end position="71"/>
    </location>
</feature>
<dbReference type="GO" id="GO:0005634">
    <property type="term" value="C:nucleus"/>
    <property type="evidence" value="ECO:0007669"/>
    <property type="project" value="UniProtKB-SubCell"/>
</dbReference>
<feature type="compositionally biased region" description="Polar residues" evidence="7">
    <location>
        <begin position="219"/>
        <end position="228"/>
    </location>
</feature>
<feature type="region of interest" description="Disordered" evidence="7">
    <location>
        <begin position="1"/>
        <end position="228"/>
    </location>
</feature>
<feature type="compositionally biased region" description="Basic and acidic residues" evidence="7">
    <location>
        <begin position="572"/>
        <end position="591"/>
    </location>
</feature>
<feature type="compositionally biased region" description="Low complexity" evidence="7">
    <location>
        <begin position="136"/>
        <end position="151"/>
    </location>
</feature>
<dbReference type="Proteomes" id="UP000663846">
    <property type="component" value="Unassembled WGS sequence"/>
</dbReference>
<dbReference type="PROSITE" id="PS00463">
    <property type="entry name" value="ZN2_CY6_FUNGAL_1"/>
    <property type="match status" value="1"/>
</dbReference>
<evidence type="ECO:0000313" key="9">
    <source>
        <dbReference type="EMBL" id="CAE6473310.1"/>
    </source>
</evidence>
<feature type="compositionally biased region" description="Polar residues" evidence="7">
    <location>
        <begin position="85"/>
        <end position="97"/>
    </location>
</feature>
<dbReference type="GO" id="GO:0008270">
    <property type="term" value="F:zinc ion binding"/>
    <property type="evidence" value="ECO:0007669"/>
    <property type="project" value="InterPro"/>
</dbReference>
<evidence type="ECO:0000259" key="8">
    <source>
        <dbReference type="PROSITE" id="PS50048"/>
    </source>
</evidence>
<organism evidence="9 10">
    <name type="scientific">Rhizoctonia solani</name>
    <dbReference type="NCBI Taxonomy" id="456999"/>
    <lineage>
        <taxon>Eukaryota</taxon>
        <taxon>Fungi</taxon>
        <taxon>Dikarya</taxon>
        <taxon>Basidiomycota</taxon>
        <taxon>Agaricomycotina</taxon>
        <taxon>Agaricomycetes</taxon>
        <taxon>Cantharellales</taxon>
        <taxon>Ceratobasidiaceae</taxon>
        <taxon>Rhizoctonia</taxon>
    </lineage>
</organism>
<feature type="compositionally biased region" description="Polar residues" evidence="7">
    <location>
        <begin position="531"/>
        <end position="548"/>
    </location>
</feature>
<evidence type="ECO:0000313" key="10">
    <source>
        <dbReference type="Proteomes" id="UP000663846"/>
    </source>
</evidence>
<name>A0A8H3GZ73_9AGAM</name>
<sequence>MSNPSPGNNHHQQRHHPTGMMIGPTPSAYQRRGQQPQPSTGEMEAMYQAYLGQEIPSSTVPSAAHSQSQHPPTLDTANFGVFEPPSTSARPFPTFSSIAGERPGPQPQQQRVPGDFIPGGGAGTTEWYHQQQRNNSMFSSHSGSSAAQLSSPVRDAPGQHNFSYAGSNPNPRNTFTSPPRQLQYPGGYSSGSDFPPNGEQYSSPQAAGSLSPDKHYMSSPEQMQYSHHTQPMYSATAQVPLFGTQTFTTGQAAPFGQPRASPVRVQATTQQNVSPTRATTQQGAGYDTWRPVDNGLAPGGGPVSGGSVGSHSSGGGTNGRQPYPTSNHSGNSSKPQARPVQHAIRQPGTGMGRSLSMSSRPAHRATQSASGHLVPPNPAKRLRPEEPENEDSEGDDDPQHAMPTGRHHRGAHSKRLPGACSNCKRLKMKCVFDDPDICQRCKHTNKQCVVEGRRPRQGPNKRELMMREIANKDQLIDSLLRQIHNPAMRTPINWPPSVPAPQQSTNPDRPPDRDVVAWIESIKQHKPPTPTGSIDATSNAQGHTRTTSEPPPSSNEQPDDDAVSFGESASNVKEREERPRTPIELRQDSAELDEKLHSIPDGTSPVGLIAKLSLRANRDKRGSDAGNTGDAEEEDKWVGVGNMTYFEAGPSANPELRRMIIERQMPPEILTHGIIKPNEVEILFFDQLNPFVTVLDPHMHTPAFVFGRCPFLFTTICAISSRYYTKRPELYTIAMHFAKQSAATALIDGWKSVELVQAYILMSIYPVPARRWEEDRTWLYLGLAIRMATDLNLHLPWQGKATGEAHEREILNRTRTWLICFNLDRSGATQFGRPPTIREDYIVRKSGDWYKRSKYNLPLDIHLTGYTRLLRIVARFLANVYSDSNSPNALNKNADFLTLCTQTDEELTEFERETKELFEKESDHNDSASRYRCDLLPFLSNYSRVVIFSFGHQQAFQRGLEKGKIFFDKCYKAASEVIRVAIEILVPSGRFKYSPDGHFVFLSFAAAFLLKMLRPQFAAAREHSQSQNIVSLVTRLAEVLGSNEVAIDDRHSPRLYSRFLSGLIQKHAQGTMILAAPSNANTGGGPGGGPTSGSAPDQPGAHGKGKGPAGGGHKPSNPSISGSNRSAPATDAGFMHESPPSAPVPLPSEADEARDQVGIAPPVRMKSPPIVIRPPTIDQSMHDGSRPNGTHQRSLSDGQQPTSNSIMGGYVTVEPSGDTISSMASTTQGETTITDVTGDEMDFDDSHGMLAAMAALQDPTWWDTSLLPGWNANFADDGSNSSQEMRSWYAANNQQVNMPMMSNMPNLIVPGLDYTQGMQMNPQEMGMDQMMAGYGYR</sequence>
<evidence type="ECO:0000256" key="3">
    <source>
        <dbReference type="ARBA" id="ARBA00023015"/>
    </source>
</evidence>
<feature type="compositionally biased region" description="Gly residues" evidence="7">
    <location>
        <begin position="297"/>
        <end position="318"/>
    </location>
</feature>
<feature type="compositionally biased region" description="Acidic residues" evidence="7">
    <location>
        <begin position="387"/>
        <end position="396"/>
    </location>
</feature>
<dbReference type="InterPro" id="IPR051089">
    <property type="entry name" value="prtT"/>
</dbReference>
<evidence type="ECO:0000256" key="4">
    <source>
        <dbReference type="ARBA" id="ARBA00023125"/>
    </source>
</evidence>
<dbReference type="PROSITE" id="PS50048">
    <property type="entry name" value="ZN2_CY6_FUNGAL_2"/>
    <property type="match status" value="1"/>
</dbReference>
<feature type="compositionally biased region" description="Polar residues" evidence="7">
    <location>
        <begin position="1187"/>
        <end position="1206"/>
    </location>
</feature>
<dbReference type="Pfam" id="PF04082">
    <property type="entry name" value="Fungal_trans"/>
    <property type="match status" value="1"/>
</dbReference>
<dbReference type="GO" id="GO:0000981">
    <property type="term" value="F:DNA-binding transcription factor activity, RNA polymerase II-specific"/>
    <property type="evidence" value="ECO:0007669"/>
    <property type="project" value="InterPro"/>
</dbReference>
<evidence type="ECO:0000256" key="6">
    <source>
        <dbReference type="ARBA" id="ARBA00023242"/>
    </source>
</evidence>
<dbReference type="SUPFAM" id="SSF57701">
    <property type="entry name" value="Zn2/Cys6 DNA-binding domain"/>
    <property type="match status" value="1"/>
</dbReference>
<feature type="compositionally biased region" description="Polar residues" evidence="7">
    <location>
        <begin position="266"/>
        <end position="283"/>
    </location>
</feature>
<accession>A0A8H3GZ73</accession>
<dbReference type="CDD" id="cd12148">
    <property type="entry name" value="fungal_TF_MHR"/>
    <property type="match status" value="1"/>
</dbReference>
<dbReference type="PANTHER" id="PTHR31845:SF19">
    <property type="entry name" value="TRANSCRIPTION FACTOR DOMAIN-CONTAINING PROTEIN"/>
    <property type="match status" value="1"/>
</dbReference>
<feature type="compositionally biased region" description="Low complexity" evidence="7">
    <location>
        <begin position="1092"/>
        <end position="1101"/>
    </location>
</feature>
<dbReference type="SMART" id="SM00906">
    <property type="entry name" value="Fungal_trans"/>
    <property type="match status" value="1"/>
</dbReference>
<feature type="compositionally biased region" description="Polar residues" evidence="7">
    <location>
        <begin position="355"/>
        <end position="370"/>
    </location>
</feature>
<keyword evidence="3" id="KW-0805">Transcription regulation</keyword>
<dbReference type="Pfam" id="PF00172">
    <property type="entry name" value="Zn_clus"/>
    <property type="match status" value="1"/>
</dbReference>
<evidence type="ECO:0000256" key="1">
    <source>
        <dbReference type="ARBA" id="ARBA00004123"/>
    </source>
</evidence>
<evidence type="ECO:0000256" key="5">
    <source>
        <dbReference type="ARBA" id="ARBA00023163"/>
    </source>
</evidence>
<feature type="compositionally biased region" description="Polar residues" evidence="7">
    <location>
        <begin position="199"/>
        <end position="208"/>
    </location>
</feature>
<comment type="caution">
    <text evidence="9">The sequence shown here is derived from an EMBL/GenBank/DDBJ whole genome shotgun (WGS) entry which is preliminary data.</text>
</comment>
<comment type="subcellular location">
    <subcellularLocation>
        <location evidence="1">Nucleus</location>
    </subcellularLocation>
</comment>